<dbReference type="InterPro" id="IPR015943">
    <property type="entry name" value="WD40/YVTN_repeat-like_dom_sf"/>
</dbReference>
<name>A0A4T0NP99_9BASI</name>
<comment type="caution">
    <text evidence="12">The sequence shown here is derived from an EMBL/GenBank/DDBJ whole genome shotgun (WGS) entry which is preliminary data.</text>
</comment>
<organism evidence="12 13">
    <name type="scientific">Wallemia mellicola</name>
    <dbReference type="NCBI Taxonomy" id="1708541"/>
    <lineage>
        <taxon>Eukaryota</taxon>
        <taxon>Fungi</taxon>
        <taxon>Dikarya</taxon>
        <taxon>Basidiomycota</taxon>
        <taxon>Wallemiomycotina</taxon>
        <taxon>Wallemiomycetes</taxon>
        <taxon>Wallemiales</taxon>
        <taxon>Wallemiaceae</taxon>
        <taxon>Wallemia</taxon>
    </lineage>
</organism>
<evidence type="ECO:0000256" key="10">
    <source>
        <dbReference type="SAM" id="MobiDB-lite"/>
    </source>
</evidence>
<dbReference type="SUPFAM" id="SSF50978">
    <property type="entry name" value="WD40 repeat-like"/>
    <property type="match status" value="1"/>
</dbReference>
<accession>A0A4T0NP99</accession>
<evidence type="ECO:0000256" key="6">
    <source>
        <dbReference type="ARBA" id="ARBA00022853"/>
    </source>
</evidence>
<feature type="compositionally biased region" description="Polar residues" evidence="10">
    <location>
        <begin position="305"/>
        <end position="322"/>
    </location>
</feature>
<dbReference type="InterPro" id="IPR001680">
    <property type="entry name" value="WD40_rpt"/>
</dbReference>
<evidence type="ECO:0000256" key="3">
    <source>
        <dbReference type="ARBA" id="ARBA00022574"/>
    </source>
</evidence>
<reference evidence="12 13" key="1">
    <citation type="submission" date="2019-03" db="EMBL/GenBank/DDBJ databases">
        <title>Sequencing 25 genomes of Wallemia mellicola.</title>
        <authorList>
            <person name="Gostincar C."/>
        </authorList>
    </citation>
    <scope>NUCLEOTIDE SEQUENCE [LARGE SCALE GENOMIC DNA]</scope>
    <source>
        <strain evidence="12 13">EXF-1262</strain>
    </source>
</reference>
<keyword evidence="7" id="KW-0234">DNA repair</keyword>
<dbReference type="Gene3D" id="2.130.10.10">
    <property type="entry name" value="YVTN repeat-like/Quinoprotein amine dehydrogenase"/>
    <property type="match status" value="2"/>
</dbReference>
<dbReference type="GO" id="GO:0006335">
    <property type="term" value="P:DNA replication-dependent chromatin assembly"/>
    <property type="evidence" value="ECO:0007669"/>
    <property type="project" value="InterPro"/>
</dbReference>
<gene>
    <name evidence="12" type="ORF">E3Q17_02733</name>
</gene>
<dbReference type="AlphaFoldDB" id="A0A4T0NP99"/>
<dbReference type="PANTHER" id="PTHR15271:SF4">
    <property type="entry name" value="CHROMATIN ASSEMBLY FACTOR 1 SUBUNIT B"/>
    <property type="match status" value="1"/>
</dbReference>
<evidence type="ECO:0000313" key="13">
    <source>
        <dbReference type="Proteomes" id="UP000307169"/>
    </source>
</evidence>
<dbReference type="EMBL" id="SPRH01000032">
    <property type="protein sequence ID" value="TIB99130.1"/>
    <property type="molecule type" value="Genomic_DNA"/>
</dbReference>
<feature type="compositionally biased region" description="Low complexity" evidence="10">
    <location>
        <begin position="330"/>
        <end position="354"/>
    </location>
</feature>
<dbReference type="Proteomes" id="UP000307169">
    <property type="component" value="Unassembled WGS sequence"/>
</dbReference>
<feature type="repeat" description="WD" evidence="9">
    <location>
        <begin position="180"/>
        <end position="212"/>
    </location>
</feature>
<dbReference type="GO" id="GO:0033186">
    <property type="term" value="C:CAF-1 complex"/>
    <property type="evidence" value="ECO:0007669"/>
    <property type="project" value="TreeGrafter"/>
</dbReference>
<evidence type="ECO:0000313" key="12">
    <source>
        <dbReference type="EMBL" id="TIB99130.1"/>
    </source>
</evidence>
<comment type="similarity">
    <text evidence="2">Belongs to the WD repeat HIR1 family.</text>
</comment>
<dbReference type="GO" id="GO:0005634">
    <property type="term" value="C:nucleus"/>
    <property type="evidence" value="ECO:0007669"/>
    <property type="project" value="UniProtKB-SubCell"/>
</dbReference>
<feature type="domain" description="CAF1B/HIR1 beta-propeller" evidence="11">
    <location>
        <begin position="26"/>
        <end position="287"/>
    </location>
</feature>
<proteinExistence type="inferred from homology"/>
<feature type="domain" description="CAF1B/HIR1 beta-propeller" evidence="11">
    <location>
        <begin position="368"/>
        <end position="538"/>
    </location>
</feature>
<keyword evidence="4" id="KW-0677">Repeat</keyword>
<dbReference type="PANTHER" id="PTHR15271">
    <property type="entry name" value="CHROMATIN ASSEMBLY FACTOR 1 SUBUNIT B"/>
    <property type="match status" value="1"/>
</dbReference>
<keyword evidence="5" id="KW-0227">DNA damage</keyword>
<dbReference type="Pfam" id="PF24105">
    <property type="entry name" value="Beta-prop_CAF1B_HIR1"/>
    <property type="match status" value="2"/>
</dbReference>
<dbReference type="InterPro" id="IPR055410">
    <property type="entry name" value="Beta-prop_CAF1B_HIR1"/>
</dbReference>
<dbReference type="GO" id="GO:0006281">
    <property type="term" value="P:DNA repair"/>
    <property type="evidence" value="ECO:0007669"/>
    <property type="project" value="UniProtKB-KW"/>
</dbReference>
<dbReference type="PROSITE" id="PS50294">
    <property type="entry name" value="WD_REPEATS_REGION"/>
    <property type="match status" value="1"/>
</dbReference>
<dbReference type="InterPro" id="IPR036322">
    <property type="entry name" value="WD40_repeat_dom_sf"/>
</dbReference>
<dbReference type="SMART" id="SM00320">
    <property type="entry name" value="WD40"/>
    <property type="match status" value="6"/>
</dbReference>
<dbReference type="InterPro" id="IPR045145">
    <property type="entry name" value="PTHR15271"/>
</dbReference>
<evidence type="ECO:0000259" key="11">
    <source>
        <dbReference type="Pfam" id="PF24105"/>
    </source>
</evidence>
<dbReference type="PROSITE" id="PS50082">
    <property type="entry name" value="WD_REPEATS_2"/>
    <property type="match status" value="2"/>
</dbReference>
<evidence type="ECO:0000256" key="9">
    <source>
        <dbReference type="PROSITE-ProRule" id="PRU00221"/>
    </source>
</evidence>
<evidence type="ECO:0000256" key="8">
    <source>
        <dbReference type="ARBA" id="ARBA00023242"/>
    </source>
</evidence>
<evidence type="ECO:0000256" key="5">
    <source>
        <dbReference type="ARBA" id="ARBA00022763"/>
    </source>
</evidence>
<feature type="repeat" description="WD" evidence="9">
    <location>
        <begin position="114"/>
        <end position="148"/>
    </location>
</feature>
<feature type="region of interest" description="Disordered" evidence="10">
    <location>
        <begin position="274"/>
        <end position="376"/>
    </location>
</feature>
<comment type="subcellular location">
    <subcellularLocation>
        <location evidence="1">Nucleus</location>
    </subcellularLocation>
</comment>
<keyword evidence="3 9" id="KW-0853">WD repeat</keyword>
<protein>
    <submittedName>
        <fullName evidence="12">WD40 repeat-like protein</fullName>
    </submittedName>
</protein>
<evidence type="ECO:0000256" key="2">
    <source>
        <dbReference type="ARBA" id="ARBA00007306"/>
    </source>
</evidence>
<evidence type="ECO:0000256" key="1">
    <source>
        <dbReference type="ARBA" id="ARBA00004123"/>
    </source>
</evidence>
<evidence type="ECO:0000256" key="7">
    <source>
        <dbReference type="ARBA" id="ARBA00023204"/>
    </source>
</evidence>
<evidence type="ECO:0000256" key="4">
    <source>
        <dbReference type="ARBA" id="ARBA00022737"/>
    </source>
</evidence>
<keyword evidence="8" id="KW-0539">Nucleus</keyword>
<sequence>MSIYFCCHWWYEFKEMPLFNCTQDRMRTKTLEIRWHNQLPIYSMDIQPYSSNALKKVLNSAEISQHQTYRLATGGADHQVRLWLIHPQQNIRDSNANTILQNPHQPRAEYLCTLSRHTNPVNVVRFCPKVTLGETLASAGDDGNVLLWIPSDQKTASYGESSSEDLQFEKEFWRVRIMARCARDAEVYDLAWSPTGEYFVAGSTDNTARIFSAIDGVCLHQITEHNHYVQGVSWDPFGSLIATQSSDRSLNVHSVKNYEKGGLSVHSISKFSKSDVHAHTPKQLTHKRSSSSTMNNNGRRRLSVASATSENDHSQSLSQEPGLQTPMQPPSRRSSLSQQQSQSNIPSSAASSPLTPVKRSPSPLPAIKTPSNKLNERISYGDEGFTQFFRRLSFSPDGSILVTPSAQSDDIPSEDGKKKSIAKSSVLIYGRSNLNNPLAVLPGHKSATVGVRFNPILFNLRQRSEKPAFDLPYRMVYAVVSKESIIIYDTQQLSPISILSNLHWAAFTDVTWSPDGQSLMLASLDGYCSIIVFDPEELGTPYKEQQHQLQMSAIAENVQVTPSQSHTNTHVDIQAEKQVENQTVVNQLPVKKKRRVELTRVE</sequence>
<keyword evidence="6" id="KW-0156">Chromatin regulator</keyword>
<dbReference type="GO" id="GO:0006334">
    <property type="term" value="P:nucleosome assembly"/>
    <property type="evidence" value="ECO:0007669"/>
    <property type="project" value="TreeGrafter"/>
</dbReference>